<feature type="region of interest" description="Disordered" evidence="1">
    <location>
        <begin position="1"/>
        <end position="23"/>
    </location>
</feature>
<dbReference type="Proteomes" id="UP000501690">
    <property type="component" value="Linkage Group LG2"/>
</dbReference>
<sequence length="51" mass="5871">MANDTYHYATGRSHRRTHEEDEAAIVKKRSAHERDRRIMVVAANATVTTVF</sequence>
<evidence type="ECO:0000256" key="1">
    <source>
        <dbReference type="SAM" id="MobiDB-lite"/>
    </source>
</evidence>
<name>A0A4D6L257_VIGUN</name>
<protein>
    <submittedName>
        <fullName evidence="2">Uncharacterized protein</fullName>
    </submittedName>
</protein>
<gene>
    <name evidence="2" type="ORF">DEO72_LG2g2957</name>
</gene>
<evidence type="ECO:0000313" key="3">
    <source>
        <dbReference type="Proteomes" id="UP000501690"/>
    </source>
</evidence>
<accession>A0A4D6L257</accession>
<evidence type="ECO:0000313" key="2">
    <source>
        <dbReference type="EMBL" id="QCD82617.1"/>
    </source>
</evidence>
<dbReference type="AlphaFoldDB" id="A0A4D6L257"/>
<organism evidence="2 3">
    <name type="scientific">Vigna unguiculata</name>
    <name type="common">Cowpea</name>
    <dbReference type="NCBI Taxonomy" id="3917"/>
    <lineage>
        <taxon>Eukaryota</taxon>
        <taxon>Viridiplantae</taxon>
        <taxon>Streptophyta</taxon>
        <taxon>Embryophyta</taxon>
        <taxon>Tracheophyta</taxon>
        <taxon>Spermatophyta</taxon>
        <taxon>Magnoliopsida</taxon>
        <taxon>eudicotyledons</taxon>
        <taxon>Gunneridae</taxon>
        <taxon>Pentapetalae</taxon>
        <taxon>rosids</taxon>
        <taxon>fabids</taxon>
        <taxon>Fabales</taxon>
        <taxon>Fabaceae</taxon>
        <taxon>Papilionoideae</taxon>
        <taxon>50 kb inversion clade</taxon>
        <taxon>NPAAA clade</taxon>
        <taxon>indigoferoid/millettioid clade</taxon>
        <taxon>Phaseoleae</taxon>
        <taxon>Vigna</taxon>
    </lineage>
</organism>
<keyword evidence="3" id="KW-1185">Reference proteome</keyword>
<dbReference type="EMBL" id="CP039346">
    <property type="protein sequence ID" value="QCD82617.1"/>
    <property type="molecule type" value="Genomic_DNA"/>
</dbReference>
<proteinExistence type="predicted"/>
<reference evidence="2 3" key="1">
    <citation type="submission" date="2019-04" db="EMBL/GenBank/DDBJ databases">
        <title>An improved genome assembly and genetic linkage map for asparagus bean, Vigna unguiculata ssp. sesquipedialis.</title>
        <authorList>
            <person name="Xia Q."/>
            <person name="Zhang R."/>
            <person name="Dong Y."/>
        </authorList>
    </citation>
    <scope>NUCLEOTIDE SEQUENCE [LARGE SCALE GENOMIC DNA]</scope>
    <source>
        <tissue evidence="2">Leaf</tissue>
    </source>
</reference>